<protein>
    <submittedName>
        <fullName evidence="1">Uncharacterized protein</fullName>
    </submittedName>
</protein>
<dbReference type="EMBL" id="JAHRIN010033940">
    <property type="protein sequence ID" value="MEQ2202794.1"/>
    <property type="molecule type" value="Genomic_DNA"/>
</dbReference>
<sequence>MQGEIRVLLVRSEAVTQSTLRCCNTIKYESPVRRRSDRSVRIIQEGEEGVWRILTHPFTKTARAHGPANQRSEDGHAISVRLVPNPIHGHAVSADCNSRGG</sequence>
<evidence type="ECO:0000313" key="1">
    <source>
        <dbReference type="EMBL" id="MEQ2202794.1"/>
    </source>
</evidence>
<organism evidence="1 2">
    <name type="scientific">Xenoophorus captivus</name>
    <dbReference type="NCBI Taxonomy" id="1517983"/>
    <lineage>
        <taxon>Eukaryota</taxon>
        <taxon>Metazoa</taxon>
        <taxon>Chordata</taxon>
        <taxon>Craniata</taxon>
        <taxon>Vertebrata</taxon>
        <taxon>Euteleostomi</taxon>
        <taxon>Actinopterygii</taxon>
        <taxon>Neopterygii</taxon>
        <taxon>Teleostei</taxon>
        <taxon>Neoteleostei</taxon>
        <taxon>Acanthomorphata</taxon>
        <taxon>Ovalentaria</taxon>
        <taxon>Atherinomorphae</taxon>
        <taxon>Cyprinodontiformes</taxon>
        <taxon>Goodeidae</taxon>
        <taxon>Xenoophorus</taxon>
    </lineage>
</organism>
<dbReference type="Proteomes" id="UP001434883">
    <property type="component" value="Unassembled WGS sequence"/>
</dbReference>
<gene>
    <name evidence="1" type="ORF">XENOCAPTIV_015988</name>
</gene>
<evidence type="ECO:0000313" key="2">
    <source>
        <dbReference type="Proteomes" id="UP001434883"/>
    </source>
</evidence>
<proteinExistence type="predicted"/>
<keyword evidence="2" id="KW-1185">Reference proteome</keyword>
<name>A0ABV0R3V9_9TELE</name>
<comment type="caution">
    <text evidence="1">The sequence shown here is derived from an EMBL/GenBank/DDBJ whole genome shotgun (WGS) entry which is preliminary data.</text>
</comment>
<reference evidence="1 2" key="1">
    <citation type="submission" date="2021-06" db="EMBL/GenBank/DDBJ databases">
        <authorList>
            <person name="Palmer J.M."/>
        </authorList>
    </citation>
    <scope>NUCLEOTIDE SEQUENCE [LARGE SCALE GENOMIC DNA]</scope>
    <source>
        <strain evidence="1 2">XC_2019</strain>
        <tissue evidence="1">Muscle</tissue>
    </source>
</reference>
<accession>A0ABV0R3V9</accession>